<proteinExistence type="predicted"/>
<accession>A0ABU4WYN9</accession>
<evidence type="ECO:0000259" key="1">
    <source>
        <dbReference type="Pfam" id="PF15919"/>
    </source>
</evidence>
<evidence type="ECO:0000313" key="2">
    <source>
        <dbReference type="EMBL" id="MDX8441180.1"/>
    </source>
</evidence>
<dbReference type="Proteomes" id="UP001272097">
    <property type="component" value="Unassembled WGS sequence"/>
</dbReference>
<dbReference type="Pfam" id="PF15919">
    <property type="entry name" value="HicB_lk_antitox"/>
    <property type="match status" value="1"/>
</dbReference>
<reference evidence="2 3" key="1">
    <citation type="submission" date="2023-08" db="EMBL/GenBank/DDBJ databases">
        <title>Implementing the SeqCode for naming new Mesorhizobium species isolated from Vachellia karroo root nodules.</title>
        <authorList>
            <person name="Van Lill M."/>
        </authorList>
    </citation>
    <scope>NUCLEOTIDE SEQUENCE [LARGE SCALE GENOMIC DNA]</scope>
    <source>
        <strain evidence="2 3">VK3E</strain>
    </source>
</reference>
<evidence type="ECO:0000313" key="3">
    <source>
        <dbReference type="Proteomes" id="UP001272097"/>
    </source>
</evidence>
<dbReference type="InterPro" id="IPR031807">
    <property type="entry name" value="HicB-like"/>
</dbReference>
<gene>
    <name evidence="2" type="ORF">RFM51_16430</name>
</gene>
<keyword evidence="3" id="KW-1185">Reference proteome</keyword>
<comment type="caution">
    <text evidence="2">The sequence shown here is derived from an EMBL/GenBank/DDBJ whole genome shotgun (WGS) entry which is preliminary data.</text>
</comment>
<dbReference type="EMBL" id="JAVIIS010000022">
    <property type="protein sequence ID" value="MDX8441180.1"/>
    <property type="molecule type" value="Genomic_DNA"/>
</dbReference>
<name>A0ABU4WYN9_9HYPH</name>
<organism evidence="2 3">
    <name type="scientific">Mesorhizobium australafricanum</name>
    <dbReference type="NCBI Taxonomy" id="3072311"/>
    <lineage>
        <taxon>Bacteria</taxon>
        <taxon>Pseudomonadati</taxon>
        <taxon>Pseudomonadota</taxon>
        <taxon>Alphaproteobacteria</taxon>
        <taxon>Hyphomicrobiales</taxon>
        <taxon>Phyllobacteriaceae</taxon>
        <taxon>Mesorhizobium</taxon>
    </lineage>
</organism>
<dbReference type="SUPFAM" id="SSF143100">
    <property type="entry name" value="TTHA1013/TTHA0281-like"/>
    <property type="match status" value="1"/>
</dbReference>
<dbReference type="Gene3D" id="3.30.160.250">
    <property type="match status" value="1"/>
</dbReference>
<dbReference type="RefSeq" id="WP_320215140.1">
    <property type="nucleotide sequence ID" value="NZ_JAVIIS010000022.1"/>
</dbReference>
<dbReference type="InterPro" id="IPR035069">
    <property type="entry name" value="TTHA1013/TTHA0281-like"/>
</dbReference>
<protein>
    <submittedName>
        <fullName evidence="2">Type II toxin-antitoxin system HicB family antitoxin</fullName>
    </submittedName>
</protein>
<dbReference type="CDD" id="cd22231">
    <property type="entry name" value="RHH_NikR_HicB-like"/>
    <property type="match status" value="1"/>
</dbReference>
<sequence>MDLRIERMAHYVGILDGADDTWGVRIPDLAGCHGGGKNPEEAIADATSAVREWIEARLAKRLPLPVPNTIAELLRQGEFDSSAGESAVMIPVLIDSGRPVRANLSLDAGLLAAIDEEASRRGLTRSAFIASAAREKIEGHR</sequence>
<feature type="domain" description="HicB-like antitoxin of toxin-antitoxin system" evidence="1">
    <location>
        <begin position="16"/>
        <end position="133"/>
    </location>
</feature>